<dbReference type="InterPro" id="IPR006134">
    <property type="entry name" value="DNA-dir_DNA_pol_B_multi_dom"/>
</dbReference>
<dbReference type="Gene3D" id="2.170.16.10">
    <property type="entry name" value="Hedgehog/Intein (Hint) domain"/>
    <property type="match status" value="1"/>
</dbReference>
<comment type="catalytic activity">
    <reaction evidence="8">
        <text>DNA(n) + a 2'-deoxyribonucleoside 5'-triphosphate = DNA(n+1) + diphosphate</text>
        <dbReference type="Rhea" id="RHEA:22508"/>
        <dbReference type="Rhea" id="RHEA-COMP:17339"/>
        <dbReference type="Rhea" id="RHEA-COMP:17340"/>
        <dbReference type="ChEBI" id="CHEBI:33019"/>
        <dbReference type="ChEBI" id="CHEBI:61560"/>
        <dbReference type="ChEBI" id="CHEBI:173112"/>
        <dbReference type="EC" id="2.7.7.7"/>
    </reaction>
</comment>
<dbReference type="SUPFAM" id="SSF56672">
    <property type="entry name" value="DNA/RNA polymerases"/>
    <property type="match status" value="1"/>
</dbReference>
<dbReference type="InterPro" id="IPR006172">
    <property type="entry name" value="DNA-dir_DNA_pol_B"/>
</dbReference>
<evidence type="ECO:0000259" key="9">
    <source>
        <dbReference type="SMART" id="SM00305"/>
    </source>
</evidence>
<sequence>MKIKNLYLWDVPNDSPPKLFIRYENNDEEIKRGFKPYFYIKAKRSQLRSWIENFPVKRVDCDSIVQLEHLVKRHSWTGEANIPYLIRYAVDNNLEYTSDRKIIYLDIEVGEPGKGSLDTESCPDPITLITVKEKEKPLLTFSLGYEGKHTIVFDDEKELLRSFMKYISVIRPDIIAGWNIISYDIPYLEGRLKRNNLPTFMYSYRQQTHFHGTQSFDLLLLYKEYFEMGGRASLANVAKLIGEEKKVATDDFVEYNQWDVVLCEKIDKFYGIIDLMVTFQELAPIHISDLHRSILIDAYILKKANHKGIILPTHSPFKSSDEKLHGAEVLETRKGVFTNVVFYDIRSAYPNILLHKRIAHEDSDDSLFLEVLNEIYQTRLKWRALKKQNPYDEKLKLWDKAFKFLLNAQTGQLGFSNSRYYAPHLFNKMTGEVRRAIKLVKEEFGETVLAGDSVVGDSLIVIRKKGGKPQIVEIQDLFSGEPDYTIGEKEYKRLRDIETITFSDWRVVWKPIKYVMRHRISGEVFRLKLSDIWHLDVTGDHSIYTTKGYPNIRLVRPSEMKVGDKVILPFTPVIADSGIWGCCDPIDVIGIERRKYQGYVYDLEVEDTHNFFANWILVHNTDSCIFTYKESPDELLDRLNELMTKHDIPLEFEVDKVLRKIVFLGKKKNYFGIDENGKLIYAGMYASQTSCPLFCKRALEEAMIKILNGAALSEINTFLQEKQKEINDCDLDDLVEEKMTRKGKEVSFNYKAWEAHLKRFGEAPPLPSKLALLPLRTGGWMVLTEKSRKFCEKEVDRKAIFNKWIGKPVKGILKEVYNIQKTLF</sequence>
<reference evidence="11 12" key="1">
    <citation type="submission" date="2022-09" db="EMBL/GenBank/DDBJ databases">
        <title>Evolutionary Diversification of Methanotrophic Ca. Methanophagales (ANME-1) and Their Expansive Virome.</title>
        <authorList>
            <person name="Laso-Perez R."/>
            <person name="Wu F."/>
            <person name="Cremiere A."/>
            <person name="Speth D."/>
            <person name="Magyar J.S."/>
            <person name="Krupovic M."/>
            <person name="Orphan V.J."/>
        </authorList>
    </citation>
    <scope>NUCLEOTIDE SEQUENCE [LARGE SCALE GENOMIC DNA]</scope>
    <source>
        <strain evidence="11">PBV299</strain>
    </source>
</reference>
<dbReference type="InterPro" id="IPR036397">
    <property type="entry name" value="RNaseH_sf"/>
</dbReference>
<dbReference type="SUPFAM" id="SSF51294">
    <property type="entry name" value="Hedgehog/intein (Hint) domain"/>
    <property type="match status" value="1"/>
</dbReference>
<dbReference type="PROSITE" id="PS50817">
    <property type="entry name" value="INTEIN_N_TER"/>
    <property type="match status" value="1"/>
</dbReference>
<dbReference type="CDD" id="cd00081">
    <property type="entry name" value="Hint"/>
    <property type="match status" value="1"/>
</dbReference>
<dbReference type="InterPro" id="IPR012337">
    <property type="entry name" value="RNaseH-like_sf"/>
</dbReference>
<dbReference type="PANTHER" id="PTHR10322:SF23">
    <property type="entry name" value="DNA POLYMERASE DELTA CATALYTIC SUBUNIT"/>
    <property type="match status" value="1"/>
</dbReference>
<keyword evidence="6" id="KW-1194">Viral DNA replication</keyword>
<evidence type="ECO:0000256" key="1">
    <source>
        <dbReference type="ARBA" id="ARBA00005755"/>
    </source>
</evidence>
<dbReference type="NCBIfam" id="TIGR01443">
    <property type="entry name" value="intein_Cterm"/>
    <property type="match status" value="1"/>
</dbReference>
<dbReference type="SMART" id="SM00486">
    <property type="entry name" value="POLBc"/>
    <property type="match status" value="1"/>
</dbReference>
<keyword evidence="7" id="KW-0238">DNA-binding</keyword>
<keyword evidence="12" id="KW-1185">Reference proteome</keyword>
<dbReference type="InterPro" id="IPR003587">
    <property type="entry name" value="Hint_dom_N"/>
</dbReference>
<dbReference type="InterPro" id="IPR006141">
    <property type="entry name" value="Intein_N"/>
</dbReference>
<dbReference type="PANTHER" id="PTHR10322">
    <property type="entry name" value="DNA POLYMERASE CATALYTIC SUBUNIT"/>
    <property type="match status" value="1"/>
</dbReference>
<dbReference type="SMART" id="SM00305">
    <property type="entry name" value="HintC"/>
    <property type="match status" value="1"/>
</dbReference>
<evidence type="ECO:0000256" key="8">
    <source>
        <dbReference type="ARBA" id="ARBA00049244"/>
    </source>
</evidence>
<dbReference type="Gene3D" id="1.10.132.60">
    <property type="entry name" value="DNA polymerase family B, C-terminal domain"/>
    <property type="match status" value="1"/>
</dbReference>
<evidence type="ECO:0000256" key="2">
    <source>
        <dbReference type="ARBA" id="ARBA00012417"/>
    </source>
</evidence>
<dbReference type="InterPro" id="IPR030934">
    <property type="entry name" value="Intein_C"/>
</dbReference>
<evidence type="ECO:0000256" key="6">
    <source>
        <dbReference type="ARBA" id="ARBA00023109"/>
    </source>
</evidence>
<evidence type="ECO:0000313" key="11">
    <source>
        <dbReference type="EMBL" id="UYL64805.1"/>
    </source>
</evidence>
<protein>
    <recommendedName>
        <fullName evidence="2">DNA-directed DNA polymerase</fullName>
        <ecNumber evidence="2">2.7.7.7</ecNumber>
    </recommendedName>
</protein>
<dbReference type="Proteomes" id="UP001156193">
    <property type="component" value="Segment"/>
</dbReference>
<dbReference type="SUPFAM" id="SSF53098">
    <property type="entry name" value="Ribonuclease H-like"/>
    <property type="match status" value="1"/>
</dbReference>
<dbReference type="PROSITE" id="PS50818">
    <property type="entry name" value="INTEIN_C_TER"/>
    <property type="match status" value="1"/>
</dbReference>
<gene>
    <name evidence="11" type="ORF">OFDIEDLO_00009</name>
</gene>
<dbReference type="Gene3D" id="3.30.420.10">
    <property type="entry name" value="Ribonuclease H-like superfamily/Ribonuclease H"/>
    <property type="match status" value="1"/>
</dbReference>
<dbReference type="InterPro" id="IPR003586">
    <property type="entry name" value="Hint_dom_C"/>
</dbReference>
<dbReference type="InterPro" id="IPR050240">
    <property type="entry name" value="DNA_pol_type-B"/>
</dbReference>
<dbReference type="InterPro" id="IPR036844">
    <property type="entry name" value="Hint_dom_sf"/>
</dbReference>
<proteinExistence type="inferred from homology"/>
<evidence type="ECO:0000256" key="5">
    <source>
        <dbReference type="ARBA" id="ARBA00022932"/>
    </source>
</evidence>
<dbReference type="InterPro" id="IPR042087">
    <property type="entry name" value="DNA_pol_B_thumb"/>
</dbReference>
<dbReference type="Pfam" id="PF00136">
    <property type="entry name" value="DNA_pol_B"/>
    <property type="match status" value="1"/>
</dbReference>
<dbReference type="SMART" id="SM00306">
    <property type="entry name" value="HintN"/>
    <property type="match status" value="1"/>
</dbReference>
<keyword evidence="3" id="KW-0808">Transferase</keyword>
<evidence type="ECO:0000259" key="10">
    <source>
        <dbReference type="SMART" id="SM00306"/>
    </source>
</evidence>
<comment type="similarity">
    <text evidence="1">Belongs to the DNA polymerase type-B family.</text>
</comment>
<dbReference type="EMBL" id="OP413838">
    <property type="protein sequence ID" value="UYL64805.1"/>
    <property type="molecule type" value="Genomic_DNA"/>
</dbReference>
<dbReference type="Pfam" id="PF03104">
    <property type="entry name" value="DNA_pol_B_exo1"/>
    <property type="match status" value="1"/>
</dbReference>
<organism evidence="11 12">
    <name type="scientific">Methanophagales virus PBV299</name>
    <dbReference type="NCBI Taxonomy" id="2987730"/>
    <lineage>
        <taxon>Viruses</taxon>
        <taxon>Duplodnaviria</taxon>
        <taxon>Heunggongvirae</taxon>
        <taxon>Uroviricota</taxon>
        <taxon>Caudoviricetes</taxon>
        <taxon>Nakonvirales</taxon>
        <taxon>Ahpuchviridae</taxon>
        <taxon>Kisinvirus</taxon>
        <taxon>Kisinvirus pescaderoense</taxon>
    </lineage>
</organism>
<keyword evidence="6" id="KW-0235">DNA replication</keyword>
<dbReference type="NCBIfam" id="TIGR01445">
    <property type="entry name" value="intein_Nterm"/>
    <property type="match status" value="1"/>
</dbReference>
<evidence type="ECO:0000313" key="12">
    <source>
        <dbReference type="Proteomes" id="UP001156193"/>
    </source>
</evidence>
<evidence type="ECO:0000256" key="3">
    <source>
        <dbReference type="ARBA" id="ARBA00022679"/>
    </source>
</evidence>
<keyword evidence="4" id="KW-0548">Nucleotidyltransferase</keyword>
<dbReference type="EC" id="2.7.7.7" evidence="2"/>
<accession>A0ABY6GL99</accession>
<evidence type="ECO:0000256" key="7">
    <source>
        <dbReference type="ARBA" id="ARBA00023125"/>
    </source>
</evidence>
<dbReference type="InterPro" id="IPR006133">
    <property type="entry name" value="DNA-dir_DNA_pol_B_exonuc"/>
</dbReference>
<feature type="domain" description="Hint" evidence="9">
    <location>
        <begin position="583"/>
        <end position="627"/>
    </location>
</feature>
<name>A0ABY6GL99_9CAUD</name>
<feature type="domain" description="Hint" evidence="10">
    <location>
        <begin position="451"/>
        <end position="570"/>
    </location>
</feature>
<dbReference type="InterPro" id="IPR043502">
    <property type="entry name" value="DNA/RNA_pol_sf"/>
</dbReference>
<keyword evidence="5" id="KW-0239">DNA-directed DNA polymerase</keyword>
<evidence type="ECO:0000256" key="4">
    <source>
        <dbReference type="ARBA" id="ARBA00022695"/>
    </source>
</evidence>